<keyword evidence="9 11" id="KW-0239">DNA-directed DNA polymerase</keyword>
<dbReference type="InterPro" id="IPR012763">
    <property type="entry name" value="DNA_pol_III_sug/sutau_N"/>
</dbReference>
<evidence type="ECO:0000256" key="6">
    <source>
        <dbReference type="ARBA" id="ARBA00022741"/>
    </source>
</evidence>
<keyword evidence="3 11" id="KW-0548">Nucleotidyltransferase</keyword>
<evidence type="ECO:0000256" key="5">
    <source>
        <dbReference type="ARBA" id="ARBA00022723"/>
    </source>
</evidence>
<dbReference type="GO" id="GO:0003887">
    <property type="term" value="F:DNA-directed DNA polymerase activity"/>
    <property type="evidence" value="ECO:0007669"/>
    <property type="project" value="UniProtKB-KW"/>
</dbReference>
<evidence type="ECO:0000256" key="2">
    <source>
        <dbReference type="ARBA" id="ARBA00022679"/>
    </source>
</evidence>
<dbReference type="SMART" id="SM00382">
    <property type="entry name" value="AAA"/>
    <property type="match status" value="1"/>
</dbReference>
<dbReference type="NCBIfam" id="TIGR02397">
    <property type="entry name" value="dnaX_nterm"/>
    <property type="match status" value="1"/>
</dbReference>
<dbReference type="PRINTS" id="PR00300">
    <property type="entry name" value="CLPPROTEASEA"/>
</dbReference>
<evidence type="ECO:0000313" key="14">
    <source>
        <dbReference type="EMBL" id="OGG95544.1"/>
    </source>
</evidence>
<dbReference type="Proteomes" id="UP000178449">
    <property type="component" value="Unassembled WGS sequence"/>
</dbReference>
<dbReference type="PANTHER" id="PTHR11669:SF0">
    <property type="entry name" value="PROTEIN STICHEL-LIKE 2"/>
    <property type="match status" value="1"/>
</dbReference>
<evidence type="ECO:0000259" key="13">
    <source>
        <dbReference type="SMART" id="SM00382"/>
    </source>
</evidence>
<evidence type="ECO:0000256" key="10">
    <source>
        <dbReference type="ARBA" id="ARBA00049244"/>
    </source>
</evidence>
<keyword evidence="4 11" id="KW-0235">DNA replication</keyword>
<dbReference type="InterPro" id="IPR050238">
    <property type="entry name" value="DNA_Rep/Repair_Clamp_Loader"/>
</dbReference>
<dbReference type="InterPro" id="IPR022754">
    <property type="entry name" value="DNA_pol_III_gamma-3"/>
</dbReference>
<evidence type="ECO:0000313" key="15">
    <source>
        <dbReference type="Proteomes" id="UP000178449"/>
    </source>
</evidence>
<evidence type="ECO:0000256" key="9">
    <source>
        <dbReference type="ARBA" id="ARBA00022932"/>
    </source>
</evidence>
<keyword evidence="5" id="KW-0479">Metal-binding</keyword>
<dbReference type="InterPro" id="IPR008921">
    <property type="entry name" value="DNA_pol3_clamp-load_cplx_C"/>
</dbReference>
<dbReference type="GO" id="GO:0009360">
    <property type="term" value="C:DNA polymerase III complex"/>
    <property type="evidence" value="ECO:0007669"/>
    <property type="project" value="InterPro"/>
</dbReference>
<dbReference type="Pfam" id="PF22608">
    <property type="entry name" value="DNAX_ATPase_lid"/>
    <property type="match status" value="1"/>
</dbReference>
<comment type="similarity">
    <text evidence="1 11">Belongs to the DnaX/STICHEL family.</text>
</comment>
<comment type="function">
    <text evidence="11">DNA polymerase III is a complex, multichain enzyme responsible for most of the replicative synthesis in bacteria. This DNA polymerase also exhibits 3' to 5' exonuclease activity.</text>
</comment>
<dbReference type="Gene3D" id="3.40.50.300">
    <property type="entry name" value="P-loop containing nucleotide triphosphate hydrolases"/>
    <property type="match status" value="1"/>
</dbReference>
<evidence type="ECO:0000256" key="4">
    <source>
        <dbReference type="ARBA" id="ARBA00022705"/>
    </source>
</evidence>
<feature type="region of interest" description="Disordered" evidence="12">
    <location>
        <begin position="490"/>
        <end position="570"/>
    </location>
</feature>
<sequence length="765" mass="84076">MSYVVLARKLRPQRFQDLVGQEAIHQTLINAIKTNRVAHAFLFTGPRGTGKTSCARILTKALNCAHPIEFEPCNTCESCLEIGQGISADVMEIDAASNRGIEHIRELRESVKFSPSKGNYKTYIIDEVHMLTTESFNALLKTLEEPPSHVKFILATTDPHKIPTTVISRCQRFDFSFIPINKIAGYLNEVAQLEGIGISEKSLNLIARASVGGMRDALTQLDMLVSFSGNQIGDEAVINLLGLGGAEDLDRLLEALCSRDLSSALACFDRQMKRGRSLDKFLTELMTAIKDLSLVKELPAEKLGWREFLPEQLILYKRLAAKVTGPQLQQMFGILLEIETQTKRSAQSRLCLEMGLVKLCGLEQIRGIGEILGLLKGAKANPQPFIVAPALGEPKVRVQEETQASEEVAPIPPAPEPLAQVLPEAAPVPPVSLTLPEPLVETRAQFEPPALEEAPAQIETPVLVDSASLAPKLAEPIAAPAIAPYAAYQREQEADEPPLEEPPDWLDETAVEDESEESGLVSYEEPEEPEPVPLEPSPLTPPTPSFSSVLVEEEPESGIEPPPIQIPLAPPNFVAQEPWELEEDYDPSPEEMGQEVYDLEHSPESLAHDTAASPHGLPVHRPATNLWGEVASVPLPPADRGWAGFVSRFAQESSEALLGVIKTSVPLEFGEEGILLGCQNPAIWDPSKRERLEEFAARWFGKPVSFKVIGHQGHQDSLRVQELEVRKEEELAKEGRARLDPRVQAVQLTFPDAVIEKVQTKPKEN</sequence>
<comment type="subunit">
    <text evidence="11">DNA polymerase III contains a core (composed of alpha, epsilon and theta chains) that associates with a tau subunit. This core dimerizes to form the POLIII' complex. PolIII' associates with the gamma complex (composed of gamma, delta, delta', psi and chi chains) and with the beta chain to form the complete DNA polymerase III complex.</text>
</comment>
<name>A0A1F6GBR7_9PROT</name>
<dbReference type="GO" id="GO:0003677">
    <property type="term" value="F:DNA binding"/>
    <property type="evidence" value="ECO:0007669"/>
    <property type="project" value="InterPro"/>
</dbReference>
<evidence type="ECO:0000256" key="11">
    <source>
        <dbReference type="RuleBase" id="RU364063"/>
    </source>
</evidence>
<evidence type="ECO:0000256" key="7">
    <source>
        <dbReference type="ARBA" id="ARBA00022833"/>
    </source>
</evidence>
<evidence type="ECO:0000256" key="3">
    <source>
        <dbReference type="ARBA" id="ARBA00022695"/>
    </source>
</evidence>
<feature type="compositionally biased region" description="Pro residues" evidence="12">
    <location>
        <begin position="531"/>
        <end position="544"/>
    </location>
</feature>
<keyword evidence="7" id="KW-0862">Zinc</keyword>
<feature type="compositionally biased region" description="Acidic residues" evidence="12">
    <location>
        <begin position="493"/>
        <end position="517"/>
    </location>
</feature>
<dbReference type="STRING" id="1817772.A2527_06865"/>
<dbReference type="FunFam" id="3.40.50.300:FF:000014">
    <property type="entry name" value="DNA polymerase III subunit gamma/tau"/>
    <property type="match status" value="1"/>
</dbReference>
<gene>
    <name evidence="11" type="primary">dnaX</name>
    <name evidence="14" type="ORF">A2527_06865</name>
</gene>
<dbReference type="GO" id="GO:0006261">
    <property type="term" value="P:DNA-templated DNA replication"/>
    <property type="evidence" value="ECO:0007669"/>
    <property type="project" value="TreeGrafter"/>
</dbReference>
<protein>
    <recommendedName>
        <fullName evidence="11">DNA polymerase III subunit gamma/tau</fullName>
        <ecNumber evidence="11">2.7.7.7</ecNumber>
    </recommendedName>
</protein>
<dbReference type="CDD" id="cd18137">
    <property type="entry name" value="HLD_clamp_pol_III_gamma_tau"/>
    <property type="match status" value="1"/>
</dbReference>
<dbReference type="GO" id="GO:0046872">
    <property type="term" value="F:metal ion binding"/>
    <property type="evidence" value="ECO:0007669"/>
    <property type="project" value="UniProtKB-KW"/>
</dbReference>
<dbReference type="Gene3D" id="1.20.272.10">
    <property type="match status" value="1"/>
</dbReference>
<dbReference type="GO" id="GO:0005524">
    <property type="term" value="F:ATP binding"/>
    <property type="evidence" value="ECO:0007669"/>
    <property type="project" value="UniProtKB-KW"/>
</dbReference>
<comment type="catalytic activity">
    <reaction evidence="10 11">
        <text>DNA(n) + a 2'-deoxyribonucleoside 5'-triphosphate = DNA(n+1) + diphosphate</text>
        <dbReference type="Rhea" id="RHEA:22508"/>
        <dbReference type="Rhea" id="RHEA-COMP:17339"/>
        <dbReference type="Rhea" id="RHEA-COMP:17340"/>
        <dbReference type="ChEBI" id="CHEBI:33019"/>
        <dbReference type="ChEBI" id="CHEBI:61560"/>
        <dbReference type="ChEBI" id="CHEBI:173112"/>
        <dbReference type="EC" id="2.7.7.7"/>
    </reaction>
</comment>
<evidence type="ECO:0000256" key="1">
    <source>
        <dbReference type="ARBA" id="ARBA00006360"/>
    </source>
</evidence>
<dbReference type="InterPro" id="IPR027417">
    <property type="entry name" value="P-loop_NTPase"/>
</dbReference>
<feature type="compositionally biased region" description="Pro residues" evidence="12">
    <location>
        <begin position="560"/>
        <end position="570"/>
    </location>
</feature>
<dbReference type="InterPro" id="IPR003593">
    <property type="entry name" value="AAA+_ATPase"/>
</dbReference>
<evidence type="ECO:0000256" key="8">
    <source>
        <dbReference type="ARBA" id="ARBA00022840"/>
    </source>
</evidence>
<keyword evidence="2 11" id="KW-0808">Transferase</keyword>
<dbReference type="InterPro" id="IPR045085">
    <property type="entry name" value="HLD_clamp_pol_III_gamma_tau"/>
</dbReference>
<dbReference type="Pfam" id="PF12169">
    <property type="entry name" value="DNA_pol3_gamma3"/>
    <property type="match status" value="1"/>
</dbReference>
<dbReference type="CDD" id="cd00009">
    <property type="entry name" value="AAA"/>
    <property type="match status" value="1"/>
</dbReference>
<dbReference type="SUPFAM" id="SSF52540">
    <property type="entry name" value="P-loop containing nucleoside triphosphate hydrolases"/>
    <property type="match status" value="1"/>
</dbReference>
<evidence type="ECO:0000256" key="12">
    <source>
        <dbReference type="SAM" id="MobiDB-lite"/>
    </source>
</evidence>
<dbReference type="PANTHER" id="PTHR11669">
    <property type="entry name" value="REPLICATION FACTOR C / DNA POLYMERASE III GAMMA-TAU SUBUNIT"/>
    <property type="match status" value="1"/>
</dbReference>
<dbReference type="AlphaFoldDB" id="A0A1F6GBR7"/>
<dbReference type="NCBIfam" id="NF004046">
    <property type="entry name" value="PRK05563.1"/>
    <property type="match status" value="1"/>
</dbReference>
<keyword evidence="6 11" id="KW-0547">Nucleotide-binding</keyword>
<dbReference type="Gene3D" id="1.10.8.60">
    <property type="match status" value="1"/>
</dbReference>
<feature type="domain" description="AAA+ ATPase" evidence="13">
    <location>
        <begin position="37"/>
        <end position="179"/>
    </location>
</feature>
<dbReference type="InterPro" id="IPR001270">
    <property type="entry name" value="ClpA/B"/>
</dbReference>
<organism evidence="14 15">
    <name type="scientific">Candidatus Lambdaproteobacteria bacterium RIFOXYD2_FULL_50_16</name>
    <dbReference type="NCBI Taxonomy" id="1817772"/>
    <lineage>
        <taxon>Bacteria</taxon>
        <taxon>Pseudomonadati</taxon>
        <taxon>Pseudomonadota</taxon>
        <taxon>Candidatus Lambdaproteobacteria</taxon>
    </lineage>
</organism>
<dbReference type="SUPFAM" id="SSF48019">
    <property type="entry name" value="post-AAA+ oligomerization domain-like"/>
    <property type="match status" value="1"/>
</dbReference>
<comment type="caution">
    <text evidence="14">The sequence shown here is derived from an EMBL/GenBank/DDBJ whole genome shotgun (WGS) entry which is preliminary data.</text>
</comment>
<reference evidence="14 15" key="1">
    <citation type="journal article" date="2016" name="Nat. Commun.">
        <title>Thousands of microbial genomes shed light on interconnected biogeochemical processes in an aquifer system.</title>
        <authorList>
            <person name="Anantharaman K."/>
            <person name="Brown C.T."/>
            <person name="Hug L.A."/>
            <person name="Sharon I."/>
            <person name="Castelle C.J."/>
            <person name="Probst A.J."/>
            <person name="Thomas B.C."/>
            <person name="Singh A."/>
            <person name="Wilkins M.J."/>
            <person name="Karaoz U."/>
            <person name="Brodie E.L."/>
            <person name="Williams K.H."/>
            <person name="Hubbard S.S."/>
            <person name="Banfield J.F."/>
        </authorList>
    </citation>
    <scope>NUCLEOTIDE SEQUENCE [LARGE SCALE GENOMIC DNA]</scope>
</reference>
<proteinExistence type="inferred from homology"/>
<dbReference type="EC" id="2.7.7.7" evidence="11"/>
<keyword evidence="8 11" id="KW-0067">ATP-binding</keyword>
<accession>A0A1F6GBR7</accession>
<dbReference type="Pfam" id="PF13177">
    <property type="entry name" value="DNA_pol3_delta2"/>
    <property type="match status" value="1"/>
</dbReference>
<dbReference type="EMBL" id="MFNE01000020">
    <property type="protein sequence ID" value="OGG95544.1"/>
    <property type="molecule type" value="Genomic_DNA"/>
</dbReference>